<evidence type="ECO:0000259" key="5">
    <source>
        <dbReference type="PROSITE" id="PS50111"/>
    </source>
</evidence>
<gene>
    <name evidence="6" type="ORF">SAMN05661091_1347</name>
</gene>
<dbReference type="RefSeq" id="WP_208918301.1">
    <property type="nucleotide sequence ID" value="NZ_LT840184.1"/>
</dbReference>
<dbReference type="PROSITE" id="PS50111">
    <property type="entry name" value="CHEMOTAXIS_TRANSDUC_2"/>
    <property type="match status" value="1"/>
</dbReference>
<dbReference type="SUPFAM" id="SSF54631">
    <property type="entry name" value="CBS-domain pair"/>
    <property type="match status" value="1"/>
</dbReference>
<dbReference type="GO" id="GO:0006935">
    <property type="term" value="P:chemotaxis"/>
    <property type="evidence" value="ECO:0007669"/>
    <property type="project" value="InterPro"/>
</dbReference>
<dbReference type="GO" id="GO:0004888">
    <property type="term" value="F:transmembrane signaling receptor activity"/>
    <property type="evidence" value="ECO:0007669"/>
    <property type="project" value="InterPro"/>
</dbReference>
<dbReference type="Pfam" id="PF00015">
    <property type="entry name" value="MCPsignal"/>
    <property type="match status" value="1"/>
</dbReference>
<reference evidence="6 7" key="1">
    <citation type="submission" date="2017-04" db="EMBL/GenBank/DDBJ databases">
        <authorList>
            <person name="Afonso C.L."/>
            <person name="Miller P.J."/>
            <person name="Scott M.A."/>
            <person name="Spackman E."/>
            <person name="Goraichik I."/>
            <person name="Dimitrov K.M."/>
            <person name="Suarez D.L."/>
            <person name="Swayne D.E."/>
        </authorList>
    </citation>
    <scope>NUCLEOTIDE SEQUENCE [LARGE SCALE GENOMIC DNA]</scope>
    <source>
        <strain evidence="6 7">N3/975</strain>
    </source>
</reference>
<dbReference type="Pfam" id="PF00571">
    <property type="entry name" value="CBS"/>
    <property type="match status" value="2"/>
</dbReference>
<evidence type="ECO:0000256" key="3">
    <source>
        <dbReference type="PROSITE-ProRule" id="PRU00284"/>
    </source>
</evidence>
<evidence type="ECO:0000256" key="1">
    <source>
        <dbReference type="ARBA" id="ARBA00023224"/>
    </source>
</evidence>
<evidence type="ECO:0000313" key="6">
    <source>
        <dbReference type="EMBL" id="SMF76744.1"/>
    </source>
</evidence>
<dbReference type="SUPFAM" id="SSF58104">
    <property type="entry name" value="Methyl-accepting chemotaxis protein (MCP) signaling domain"/>
    <property type="match status" value="1"/>
</dbReference>
<dbReference type="InterPro" id="IPR000644">
    <property type="entry name" value="CBS_dom"/>
</dbReference>
<keyword evidence="7" id="KW-1185">Reference proteome</keyword>
<feature type="domain" description="Methyl-accepting transducer" evidence="5">
    <location>
        <begin position="183"/>
        <end position="381"/>
    </location>
</feature>
<dbReference type="Gene3D" id="3.10.580.10">
    <property type="entry name" value="CBS-domain"/>
    <property type="match status" value="1"/>
</dbReference>
<dbReference type="PANTHER" id="PTHR32089">
    <property type="entry name" value="METHYL-ACCEPTING CHEMOTAXIS PROTEIN MCPB"/>
    <property type="match status" value="1"/>
</dbReference>
<dbReference type="PANTHER" id="PTHR32089:SF112">
    <property type="entry name" value="LYSOZYME-LIKE PROTEIN-RELATED"/>
    <property type="match status" value="1"/>
</dbReference>
<dbReference type="InterPro" id="IPR046342">
    <property type="entry name" value="CBS_dom_sf"/>
</dbReference>
<organism evidence="6 7">
    <name type="scientific">Paenibacillus uliginis N3/975</name>
    <dbReference type="NCBI Taxonomy" id="1313296"/>
    <lineage>
        <taxon>Bacteria</taxon>
        <taxon>Bacillati</taxon>
        <taxon>Bacillota</taxon>
        <taxon>Bacilli</taxon>
        <taxon>Bacillales</taxon>
        <taxon>Paenibacillaceae</taxon>
        <taxon>Paenibacillus</taxon>
    </lineage>
</organism>
<evidence type="ECO:0000256" key="2">
    <source>
        <dbReference type="ARBA" id="ARBA00029447"/>
    </source>
</evidence>
<evidence type="ECO:0000256" key="4">
    <source>
        <dbReference type="SAM" id="MobiDB-lite"/>
    </source>
</evidence>
<dbReference type="InterPro" id="IPR004090">
    <property type="entry name" value="Chemotax_Me-accpt_rcpt"/>
</dbReference>
<protein>
    <submittedName>
        <fullName evidence="6">Methyl-accepting chemotaxis protein</fullName>
    </submittedName>
</protein>
<dbReference type="EMBL" id="LT840184">
    <property type="protein sequence ID" value="SMF76744.1"/>
    <property type="molecule type" value="Genomic_DNA"/>
</dbReference>
<accession>A0A1X7GYI7</accession>
<dbReference type="STRING" id="1313296.SAMN05661091_1347"/>
<dbReference type="SMART" id="SM00283">
    <property type="entry name" value="MA"/>
    <property type="match status" value="1"/>
</dbReference>
<dbReference type="PRINTS" id="PR00260">
    <property type="entry name" value="CHEMTRNSDUCR"/>
</dbReference>
<name>A0A1X7GYI7_9BACL</name>
<sequence>MTLLQLKTHGTMNTESDNKPELHNHLTQSQNTTALVLCRPVPVIGMNETCREVMDKFKTNREIPCMVYCSESGKPQGLIMRGDMYRRMTGRFSREIYDHRPAICIAEMQPMVVDISQPLSQLLHQALQRPESQFYDCVLITDQDKFIGALTVKDLLHLSTVLQEEAENKREFILNENHRQTIEIEESLSQVAEAAEVTQTRSQVMKEWSQSGKEKLEQVSNSYTGLVNGMEERAGFVSQLLQNADSISSITKQITEIANHSSLLAINASIEAAHAGEHGKGFQVVAGEVQTLAKQTRNLSEDISSLLIQIQHLVAETAEVTAASLEEIRSCESIVAEGGGIFIQMEQVVDEVRDAGSQVYHLSEEAAERVKRVRKEMDEMNVSHSYDPQIESENLENG</sequence>
<comment type="similarity">
    <text evidence="2">Belongs to the methyl-accepting chemotaxis (MCP) protein family.</text>
</comment>
<dbReference type="AlphaFoldDB" id="A0A1X7GYI7"/>
<dbReference type="Proteomes" id="UP000192940">
    <property type="component" value="Chromosome I"/>
</dbReference>
<feature type="region of interest" description="Disordered" evidence="4">
    <location>
        <begin position="1"/>
        <end position="21"/>
    </location>
</feature>
<dbReference type="Gene3D" id="1.10.287.950">
    <property type="entry name" value="Methyl-accepting chemotaxis protein"/>
    <property type="match status" value="1"/>
</dbReference>
<dbReference type="InterPro" id="IPR004089">
    <property type="entry name" value="MCPsignal_dom"/>
</dbReference>
<dbReference type="GO" id="GO:0016020">
    <property type="term" value="C:membrane"/>
    <property type="evidence" value="ECO:0007669"/>
    <property type="project" value="InterPro"/>
</dbReference>
<proteinExistence type="inferred from homology"/>
<dbReference type="GO" id="GO:0007165">
    <property type="term" value="P:signal transduction"/>
    <property type="evidence" value="ECO:0007669"/>
    <property type="project" value="UniProtKB-KW"/>
</dbReference>
<keyword evidence="1 3" id="KW-0807">Transducer</keyword>
<evidence type="ECO:0000313" key="7">
    <source>
        <dbReference type="Proteomes" id="UP000192940"/>
    </source>
</evidence>